<dbReference type="GO" id="GO:0008936">
    <property type="term" value="F:nicotinamidase activity"/>
    <property type="evidence" value="ECO:0007669"/>
    <property type="project" value="InterPro"/>
</dbReference>
<dbReference type="InterPro" id="IPR000868">
    <property type="entry name" value="Isochorismatase-like_dom"/>
</dbReference>
<name>A0A6J5XKP6_PRUAR</name>
<accession>A0A6J5XKP6</accession>
<evidence type="ECO:0000313" key="3">
    <source>
        <dbReference type="EMBL" id="CAB4314319.1"/>
    </source>
</evidence>
<dbReference type="Gene3D" id="3.40.50.850">
    <property type="entry name" value="Isochorismatase-like"/>
    <property type="match status" value="1"/>
</dbReference>
<reference evidence="4" key="1">
    <citation type="journal article" date="2020" name="Genome Biol.">
        <title>Gamete binning: chromosome-level and haplotype-resolved genome assembly enabled by high-throughput single-cell sequencing of gamete genomes.</title>
        <authorList>
            <person name="Campoy J.A."/>
            <person name="Sun H."/>
            <person name="Goel M."/>
            <person name="Jiao W.-B."/>
            <person name="Folz-Donahue K."/>
            <person name="Wang N."/>
            <person name="Rubio M."/>
            <person name="Liu C."/>
            <person name="Kukat C."/>
            <person name="Ruiz D."/>
            <person name="Huettel B."/>
            <person name="Schneeberger K."/>
        </authorList>
    </citation>
    <scope>NUCLEOTIDE SEQUENCE [LARGE SCALE GENOMIC DNA]</scope>
    <source>
        <strain evidence="4">cv. Rojo Pasion</strain>
    </source>
</reference>
<organism evidence="3 4">
    <name type="scientific">Prunus armeniaca</name>
    <name type="common">Apricot</name>
    <name type="synonym">Armeniaca vulgaris</name>
    <dbReference type="NCBI Taxonomy" id="36596"/>
    <lineage>
        <taxon>Eukaryota</taxon>
        <taxon>Viridiplantae</taxon>
        <taxon>Streptophyta</taxon>
        <taxon>Embryophyta</taxon>
        <taxon>Tracheophyta</taxon>
        <taxon>Spermatophyta</taxon>
        <taxon>Magnoliopsida</taxon>
        <taxon>eudicotyledons</taxon>
        <taxon>Gunneridae</taxon>
        <taxon>Pentapetalae</taxon>
        <taxon>rosids</taxon>
        <taxon>fabids</taxon>
        <taxon>Rosales</taxon>
        <taxon>Rosaceae</taxon>
        <taxon>Amygdaloideae</taxon>
        <taxon>Amygdaleae</taxon>
        <taxon>Prunus</taxon>
    </lineage>
</organism>
<dbReference type="OrthoDB" id="2013482at2759"/>
<evidence type="ECO:0000259" key="2">
    <source>
        <dbReference type="Pfam" id="PF00857"/>
    </source>
</evidence>
<comment type="similarity">
    <text evidence="1">Belongs to the isochorismatase family.</text>
</comment>
<proteinExistence type="inferred from homology"/>
<sequence length="146" mass="16574">MVQQIMDSLKEELPVFHTSLVLTGDVKIGLVLVDIVNGFCTVDAGNLAPTQLDKQISEMVDKLVRVARPFYDRKWPVFAFLDSHHPYIPEPPYPPHCIAGTNEAKLVPILQWLENEANVKLRRKDCIDGFLAFVEKEASNVFINWV</sequence>
<dbReference type="InterPro" id="IPR036380">
    <property type="entry name" value="Isochorismatase-like_sf"/>
</dbReference>
<dbReference type="InterPro" id="IPR044717">
    <property type="entry name" value="NIC1"/>
</dbReference>
<evidence type="ECO:0000256" key="1">
    <source>
        <dbReference type="ARBA" id="ARBA00006336"/>
    </source>
</evidence>
<dbReference type="GO" id="GO:0019365">
    <property type="term" value="P:pyridine nucleotide salvage"/>
    <property type="evidence" value="ECO:0007669"/>
    <property type="project" value="InterPro"/>
</dbReference>
<feature type="domain" description="Isochorismatase-like" evidence="2">
    <location>
        <begin position="30"/>
        <end position="130"/>
    </location>
</feature>
<keyword evidence="4" id="KW-1185">Reference proteome</keyword>
<protein>
    <recommendedName>
        <fullName evidence="2">Isochorismatase-like domain-containing protein</fullName>
    </recommendedName>
</protein>
<gene>
    <name evidence="3" type="ORF">ORAREDHAP_LOCUS38693</name>
</gene>
<evidence type="ECO:0000313" key="4">
    <source>
        <dbReference type="Proteomes" id="UP000507245"/>
    </source>
</evidence>
<dbReference type="EMBL" id="CAEKKB010000006">
    <property type="protein sequence ID" value="CAB4314319.1"/>
    <property type="molecule type" value="Genomic_DNA"/>
</dbReference>
<dbReference type="AlphaFoldDB" id="A0A6J5XKP6"/>
<dbReference type="Proteomes" id="UP000507245">
    <property type="component" value="Unassembled WGS sequence"/>
</dbReference>
<dbReference type="PANTHER" id="PTHR47297">
    <property type="match status" value="1"/>
</dbReference>
<dbReference type="Pfam" id="PF00857">
    <property type="entry name" value="Isochorismatase"/>
    <property type="match status" value="1"/>
</dbReference>
<dbReference type="SUPFAM" id="SSF52499">
    <property type="entry name" value="Isochorismatase-like hydrolases"/>
    <property type="match status" value="1"/>
</dbReference>
<dbReference type="PANTHER" id="PTHR47297:SF3">
    <property type="entry name" value="NICOTINAMIDASE 1"/>
    <property type="match status" value="1"/>
</dbReference>